<protein>
    <submittedName>
        <fullName evidence="3">Uncharacterized protein</fullName>
    </submittedName>
</protein>
<reference evidence="3" key="1">
    <citation type="submission" date="2020-10" db="EMBL/GenBank/DDBJ databases">
        <title>Connecting structure to function with the recovery of over 1000 high-quality activated sludge metagenome-assembled genomes encoding full-length rRNA genes using long-read sequencing.</title>
        <authorList>
            <person name="Singleton C.M."/>
            <person name="Petriglieri F."/>
            <person name="Kristensen J.M."/>
            <person name="Kirkegaard R.H."/>
            <person name="Michaelsen T.Y."/>
            <person name="Andersen M.H."/>
            <person name="Karst S.M."/>
            <person name="Dueholm M.S."/>
            <person name="Nielsen P.H."/>
            <person name="Albertsen M."/>
        </authorList>
    </citation>
    <scope>NUCLEOTIDE SEQUENCE</scope>
    <source>
        <strain evidence="3">Skiv_18-Q3-R9-52_MAXAC.067</strain>
    </source>
</reference>
<feature type="chain" id="PRO_5039636603" evidence="2">
    <location>
        <begin position="22"/>
        <end position="45"/>
    </location>
</feature>
<comment type="caution">
    <text evidence="3">The sequence shown here is derived from an EMBL/GenBank/DDBJ whole genome shotgun (WGS) entry which is preliminary data.</text>
</comment>
<organism evidence="3 4">
    <name type="scientific">Candidatus Geothrix skivensis</name>
    <dbReference type="NCBI Taxonomy" id="2954439"/>
    <lineage>
        <taxon>Bacteria</taxon>
        <taxon>Pseudomonadati</taxon>
        <taxon>Acidobacteriota</taxon>
        <taxon>Holophagae</taxon>
        <taxon>Holophagales</taxon>
        <taxon>Holophagaceae</taxon>
        <taxon>Geothrix</taxon>
    </lineage>
</organism>
<gene>
    <name evidence="3" type="ORF">IPP58_09365</name>
</gene>
<feature type="signal peptide" evidence="2">
    <location>
        <begin position="1"/>
        <end position="21"/>
    </location>
</feature>
<keyword evidence="2" id="KW-0732">Signal</keyword>
<feature type="region of interest" description="Disordered" evidence="1">
    <location>
        <begin position="17"/>
        <end position="45"/>
    </location>
</feature>
<evidence type="ECO:0000256" key="2">
    <source>
        <dbReference type="SAM" id="SignalP"/>
    </source>
</evidence>
<dbReference type="Proteomes" id="UP000886657">
    <property type="component" value="Unassembled WGS sequence"/>
</dbReference>
<dbReference type="AlphaFoldDB" id="A0A9D7SFX3"/>
<evidence type="ECO:0000256" key="1">
    <source>
        <dbReference type="SAM" id="MobiDB-lite"/>
    </source>
</evidence>
<dbReference type="EMBL" id="JADKIO010000006">
    <property type="protein sequence ID" value="MBK9796690.1"/>
    <property type="molecule type" value="Genomic_DNA"/>
</dbReference>
<evidence type="ECO:0000313" key="4">
    <source>
        <dbReference type="Proteomes" id="UP000886657"/>
    </source>
</evidence>
<proteinExistence type="predicted"/>
<evidence type="ECO:0000313" key="3">
    <source>
        <dbReference type="EMBL" id="MBK9796690.1"/>
    </source>
</evidence>
<name>A0A9D7SFX3_9BACT</name>
<sequence length="45" mass="4659">MRATLRLVPALVLLAPGQAQVPPTEPTSNDPVLASLLRGRPGPTS</sequence>
<accession>A0A9D7SFX3</accession>